<dbReference type="InterPro" id="IPR029045">
    <property type="entry name" value="ClpP/crotonase-like_dom_sf"/>
</dbReference>
<dbReference type="SUPFAM" id="SSF52096">
    <property type="entry name" value="ClpP/crotonase"/>
    <property type="match status" value="2"/>
</dbReference>
<dbReference type="PROSITE" id="PS50989">
    <property type="entry name" value="COA_CT_CTER"/>
    <property type="match status" value="1"/>
</dbReference>
<accession>A0A9E7D1P1</accession>
<dbReference type="PROSITE" id="PS50980">
    <property type="entry name" value="COA_CT_NTER"/>
    <property type="match status" value="1"/>
</dbReference>
<proteinExistence type="predicted"/>
<organism evidence="3 4">
    <name type="scientific">Abyssalbus ytuae</name>
    <dbReference type="NCBI Taxonomy" id="2926907"/>
    <lineage>
        <taxon>Bacteria</taxon>
        <taxon>Pseudomonadati</taxon>
        <taxon>Bacteroidota</taxon>
        <taxon>Flavobacteriia</taxon>
        <taxon>Flavobacteriales</taxon>
        <taxon>Flavobacteriaceae</taxon>
        <taxon>Abyssalbus</taxon>
    </lineage>
</organism>
<feature type="domain" description="CoA carboxyltransferase N-terminal" evidence="1">
    <location>
        <begin position="12"/>
        <end position="270"/>
    </location>
</feature>
<dbReference type="InterPro" id="IPR034733">
    <property type="entry name" value="AcCoA_carboxyl_beta"/>
</dbReference>
<dbReference type="InterPro" id="IPR045190">
    <property type="entry name" value="MCCB/AccD1-like"/>
</dbReference>
<dbReference type="RefSeq" id="WP_255842695.1">
    <property type="nucleotide sequence ID" value="NZ_CP094358.1"/>
</dbReference>
<sequence length="542" mass="59362">MDINFNKNEDHNKLLLSDLIKRYARIKLGGGEKRIEKLHAEGKMTARERVDYLLDKDSKSIEIGAFAGEDMYKEHGGCPSGGVIVKIGYIKGRQCIVVANDATVKAGAWFPVTGKKNLRAQEIAIENRLPIIYLVDSAGVYLPMQDEIFPDKEHFGRIFRNNAVMSSMGITQIAAVMGSCVAGGAYLPIMSDEALIVDKTGSIFLAGSYLVKAAIGETIDNETLGGATTHCEISGVTDYKAKDDKDALNTIKNIIDKTGDYTKAGFNKIKPVKPTEKEDDIFGILPKSRSDQYDMMEIIKRLVDKSEFEEYKAGYGKTIITGYARIEGWAVGIVANQRKVVKNKKGEMQFGGVIYSDSADKATRFIANCNQKKIPLVFLQDVTGFMVGSKSEHGGIIKDGAKMVNAVSNSVVPKFTVIVGNSYGAGNYAMCGKAFDPRLIFAWPSAELAVMGGAQAAKVLLQIETASLKKKGETVSPDKEQALFNKIKSRYDTQVSPYYAAARLWTDAIINPLDTRKWISMGIEAANHSPIEKRFNPGVIQV</sequence>
<dbReference type="Proteomes" id="UP000831290">
    <property type="component" value="Chromosome"/>
</dbReference>
<dbReference type="GO" id="GO:1905202">
    <property type="term" value="C:methylcrotonoyl-CoA carboxylase complex"/>
    <property type="evidence" value="ECO:0007669"/>
    <property type="project" value="TreeGrafter"/>
</dbReference>
<feature type="domain" description="CoA carboxyltransferase C-terminal" evidence="2">
    <location>
        <begin position="273"/>
        <end position="533"/>
    </location>
</feature>
<dbReference type="InterPro" id="IPR011763">
    <property type="entry name" value="COA_CT_C"/>
</dbReference>
<dbReference type="PANTHER" id="PTHR22855">
    <property type="entry name" value="ACETYL, PROPIONYL, PYRUVATE, AND GLUTACONYL CARBOXYLASE-RELATED"/>
    <property type="match status" value="1"/>
</dbReference>
<dbReference type="AlphaFoldDB" id="A0A9E7D1P1"/>
<evidence type="ECO:0000313" key="4">
    <source>
        <dbReference type="Proteomes" id="UP000831290"/>
    </source>
</evidence>
<reference evidence="3" key="1">
    <citation type="submission" date="2022-03" db="EMBL/GenBank/DDBJ databases">
        <title>Description of Abyssus ytuae gen. nov., sp. nov., a novel member of the family Flavobacteriaceae isolated from the sediment of Mariana Trench.</title>
        <authorList>
            <person name="Zhang J."/>
            <person name="Xu X."/>
        </authorList>
    </citation>
    <scope>NUCLEOTIDE SEQUENCE</scope>
    <source>
        <strain evidence="3">MT3330</strain>
    </source>
</reference>
<dbReference type="InterPro" id="IPR011762">
    <property type="entry name" value="COA_CT_N"/>
</dbReference>
<dbReference type="EMBL" id="CP094358">
    <property type="protein sequence ID" value="UOB17318.1"/>
    <property type="molecule type" value="Genomic_DNA"/>
</dbReference>
<dbReference type="FunFam" id="3.90.226.10:FF:000030">
    <property type="entry name" value="Acetyl-CoA carboxylase carboxyltransferase subunit"/>
    <property type="match status" value="1"/>
</dbReference>
<name>A0A9E7D1P1_9FLAO</name>
<dbReference type="Pfam" id="PF01039">
    <property type="entry name" value="Carboxyl_trans"/>
    <property type="match status" value="1"/>
</dbReference>
<dbReference type="PANTHER" id="PTHR22855:SF13">
    <property type="entry name" value="METHYLCROTONOYL-COA CARBOXYLASE BETA CHAIN, MITOCHONDRIAL"/>
    <property type="match status" value="1"/>
</dbReference>
<gene>
    <name evidence="3" type="ORF">MQE35_16475</name>
</gene>
<keyword evidence="4" id="KW-1185">Reference proteome</keyword>
<dbReference type="FunFam" id="3.90.226.10:FF:000004">
    <property type="entry name" value="Methylcrotonoyl-CoA carboxylase beta chain"/>
    <property type="match status" value="1"/>
</dbReference>
<protein>
    <submittedName>
        <fullName evidence="3">Acyl-CoA carboxylase subunit beta</fullName>
    </submittedName>
</protein>
<dbReference type="GO" id="GO:0004485">
    <property type="term" value="F:methylcrotonoyl-CoA carboxylase activity"/>
    <property type="evidence" value="ECO:0007669"/>
    <property type="project" value="TreeGrafter"/>
</dbReference>
<dbReference type="GO" id="GO:0006552">
    <property type="term" value="P:L-leucine catabolic process"/>
    <property type="evidence" value="ECO:0007669"/>
    <property type="project" value="TreeGrafter"/>
</dbReference>
<dbReference type="KEGG" id="fbm:MQE35_16475"/>
<evidence type="ECO:0000259" key="1">
    <source>
        <dbReference type="PROSITE" id="PS50980"/>
    </source>
</evidence>
<evidence type="ECO:0000259" key="2">
    <source>
        <dbReference type="PROSITE" id="PS50989"/>
    </source>
</evidence>
<evidence type="ECO:0000313" key="3">
    <source>
        <dbReference type="EMBL" id="UOB17318.1"/>
    </source>
</evidence>
<dbReference type="Gene3D" id="3.90.226.10">
    <property type="entry name" value="2-enoyl-CoA Hydratase, Chain A, domain 1"/>
    <property type="match status" value="2"/>
</dbReference>